<dbReference type="Proteomes" id="UP000317238">
    <property type="component" value="Unassembled WGS sequence"/>
</dbReference>
<evidence type="ECO:0000313" key="2">
    <source>
        <dbReference type="EMBL" id="TWT65635.1"/>
    </source>
</evidence>
<accession>A0A5C5XUD7</accession>
<protein>
    <submittedName>
        <fullName evidence="2">Uncharacterized protein</fullName>
    </submittedName>
</protein>
<keyword evidence="3" id="KW-1185">Reference proteome</keyword>
<organism evidence="2 3">
    <name type="scientific">Crateriforma conspicua</name>
    <dbReference type="NCBI Taxonomy" id="2527996"/>
    <lineage>
        <taxon>Bacteria</taxon>
        <taxon>Pseudomonadati</taxon>
        <taxon>Planctomycetota</taxon>
        <taxon>Planctomycetia</taxon>
        <taxon>Planctomycetales</taxon>
        <taxon>Planctomycetaceae</taxon>
        <taxon>Crateriforma</taxon>
    </lineage>
</organism>
<name>A0A5C5XUD7_9PLAN</name>
<keyword evidence="1" id="KW-0732">Signal</keyword>
<comment type="caution">
    <text evidence="2">The sequence shown here is derived from an EMBL/GenBank/DDBJ whole genome shotgun (WGS) entry which is preliminary data.</text>
</comment>
<evidence type="ECO:0000256" key="1">
    <source>
        <dbReference type="SAM" id="SignalP"/>
    </source>
</evidence>
<sequence length="198" mass="20837" precursor="true">MRSLLVCGLLVALSVCTSVDASAQGLLRRIFQPRQSAVCTGPNCATPTAVTPAYSAPVVTSSAPVVISNPPVIAPPVVFDAPVAEVRRVSTDPDLTVDETASSFRRSLIQATRQAARSGEITFADALKIRVALFSPAFCDAAEDLCVTQMAFSGQAEGVLPMTPDGVIERASIDWDGFASFLERIVPIILQLISLFGG</sequence>
<dbReference type="OrthoDB" id="267317at2"/>
<dbReference type="AlphaFoldDB" id="A0A5C5XUD7"/>
<reference evidence="2 3" key="1">
    <citation type="submission" date="2019-02" db="EMBL/GenBank/DDBJ databases">
        <title>Deep-cultivation of Planctomycetes and their phenomic and genomic characterization uncovers novel biology.</title>
        <authorList>
            <person name="Wiegand S."/>
            <person name="Jogler M."/>
            <person name="Boedeker C."/>
            <person name="Pinto D."/>
            <person name="Vollmers J."/>
            <person name="Rivas-Marin E."/>
            <person name="Kohn T."/>
            <person name="Peeters S.H."/>
            <person name="Heuer A."/>
            <person name="Rast P."/>
            <person name="Oberbeckmann S."/>
            <person name="Bunk B."/>
            <person name="Jeske O."/>
            <person name="Meyerdierks A."/>
            <person name="Storesund J.E."/>
            <person name="Kallscheuer N."/>
            <person name="Luecker S."/>
            <person name="Lage O.M."/>
            <person name="Pohl T."/>
            <person name="Merkel B.J."/>
            <person name="Hornburger P."/>
            <person name="Mueller R.-W."/>
            <person name="Bruemmer F."/>
            <person name="Labrenz M."/>
            <person name="Spormann A.M."/>
            <person name="Op Den Camp H."/>
            <person name="Overmann J."/>
            <person name="Amann R."/>
            <person name="Jetten M.S.M."/>
            <person name="Mascher T."/>
            <person name="Medema M.H."/>
            <person name="Devos D.P."/>
            <person name="Kaster A.-K."/>
            <person name="Ovreas L."/>
            <person name="Rohde M."/>
            <person name="Galperin M.Y."/>
            <person name="Jogler C."/>
        </authorList>
    </citation>
    <scope>NUCLEOTIDE SEQUENCE [LARGE SCALE GENOMIC DNA]</scope>
    <source>
        <strain evidence="2 3">Pan14r</strain>
    </source>
</reference>
<proteinExistence type="predicted"/>
<feature type="signal peptide" evidence="1">
    <location>
        <begin position="1"/>
        <end position="23"/>
    </location>
</feature>
<dbReference type="RefSeq" id="WP_145304364.1">
    <property type="nucleotide sequence ID" value="NZ_CP036319.1"/>
</dbReference>
<evidence type="ECO:0000313" key="3">
    <source>
        <dbReference type="Proteomes" id="UP000317238"/>
    </source>
</evidence>
<feature type="chain" id="PRO_5022748122" evidence="1">
    <location>
        <begin position="24"/>
        <end position="198"/>
    </location>
</feature>
<dbReference type="EMBL" id="SJPL01000002">
    <property type="protein sequence ID" value="TWT65635.1"/>
    <property type="molecule type" value="Genomic_DNA"/>
</dbReference>
<gene>
    <name evidence="2" type="ORF">Pan14r_51820</name>
</gene>